<organism evidence="18 19">
    <name type="scientific">Pestalotiopsis fici (strain W106-1 / CGMCC3.15140)</name>
    <dbReference type="NCBI Taxonomy" id="1229662"/>
    <lineage>
        <taxon>Eukaryota</taxon>
        <taxon>Fungi</taxon>
        <taxon>Dikarya</taxon>
        <taxon>Ascomycota</taxon>
        <taxon>Pezizomycotina</taxon>
        <taxon>Sordariomycetes</taxon>
        <taxon>Xylariomycetidae</taxon>
        <taxon>Amphisphaeriales</taxon>
        <taxon>Sporocadaceae</taxon>
        <taxon>Pestalotiopsis</taxon>
    </lineage>
</organism>
<evidence type="ECO:0000256" key="11">
    <source>
        <dbReference type="ARBA" id="ARBA00023277"/>
    </source>
</evidence>
<dbReference type="OMA" id="SFDGWDI"/>
<dbReference type="STRING" id="1229662.W3WW94"/>
<evidence type="ECO:0000256" key="7">
    <source>
        <dbReference type="ARBA" id="ARBA00023002"/>
    </source>
</evidence>
<dbReference type="InterPro" id="IPR005103">
    <property type="entry name" value="AA9_LPMO"/>
</dbReference>
<evidence type="ECO:0000313" key="19">
    <source>
        <dbReference type="Proteomes" id="UP000030651"/>
    </source>
</evidence>
<evidence type="ECO:0000256" key="9">
    <source>
        <dbReference type="ARBA" id="ARBA00023033"/>
    </source>
</evidence>
<keyword evidence="4" id="KW-0479">Metal-binding</keyword>
<comment type="subcellular location">
    <subcellularLocation>
        <location evidence="2">Secreted</location>
    </subcellularLocation>
</comment>
<dbReference type="PANTHER" id="PTHR33353">
    <property type="entry name" value="PUTATIVE (AFU_ORTHOLOGUE AFUA_1G12560)-RELATED"/>
    <property type="match status" value="1"/>
</dbReference>
<dbReference type="HOGENOM" id="CLU_031730_1_3_1"/>
<dbReference type="GeneID" id="19275223"/>
<evidence type="ECO:0000256" key="10">
    <source>
        <dbReference type="ARBA" id="ARBA00023157"/>
    </source>
</evidence>
<accession>W3WW94</accession>
<feature type="signal peptide" evidence="16">
    <location>
        <begin position="1"/>
        <end position="19"/>
    </location>
</feature>
<dbReference type="CDD" id="cd21175">
    <property type="entry name" value="LPMO_AA9"/>
    <property type="match status" value="1"/>
</dbReference>
<keyword evidence="11" id="KW-0119">Carbohydrate metabolism</keyword>
<evidence type="ECO:0000256" key="16">
    <source>
        <dbReference type="SAM" id="SignalP"/>
    </source>
</evidence>
<sequence length="318" mass="33763">MAFLKTVLLAALGATTVSAHSYVLDIDIDEKSYVGFKPINGSINDPVIVGWKTSAWDQGWVGKDSYSTSDIICHKNASNAQGHAPVAAGDKVHIQWNGWPQGHKGPVVDYLAPCGAEGCQSVNKTSLEFFKINQGGLVNSTAMQPFGEWATDQLIANNNSWLVEIPDTVKPGFYVLRTEIIALHNSTTGAQHYPQCLNLEVTGNGTEVPAGILGEQLYNTMQPGLDQRLNITAGITSYLVPGPTIIPDAVSISLTNPIPTGTGSVVTATPSIPPNSSTSLAGVAATTTRHRNGGALLSRPTPGPHVDARRWYHQGLGF</sequence>
<keyword evidence="5 16" id="KW-0732">Signal</keyword>
<dbReference type="InParanoid" id="W3WW94"/>
<dbReference type="AlphaFoldDB" id="W3WW94"/>
<dbReference type="Pfam" id="PF03443">
    <property type="entry name" value="AA9"/>
    <property type="match status" value="1"/>
</dbReference>
<keyword evidence="9" id="KW-0503">Monooxygenase</keyword>
<dbReference type="Gene3D" id="2.70.50.70">
    <property type="match status" value="1"/>
</dbReference>
<evidence type="ECO:0000256" key="8">
    <source>
        <dbReference type="ARBA" id="ARBA00023008"/>
    </source>
</evidence>
<keyword evidence="19" id="KW-1185">Reference proteome</keyword>
<reference evidence="19" key="1">
    <citation type="journal article" date="2015" name="BMC Genomics">
        <title>Genomic and transcriptomic analysis of the endophytic fungus Pestalotiopsis fici reveals its lifestyle and high potential for synthesis of natural products.</title>
        <authorList>
            <person name="Wang X."/>
            <person name="Zhang X."/>
            <person name="Liu L."/>
            <person name="Xiang M."/>
            <person name="Wang W."/>
            <person name="Sun X."/>
            <person name="Che Y."/>
            <person name="Guo L."/>
            <person name="Liu G."/>
            <person name="Guo L."/>
            <person name="Wang C."/>
            <person name="Yin W.B."/>
            <person name="Stadler M."/>
            <person name="Zhang X."/>
            <person name="Liu X."/>
        </authorList>
    </citation>
    <scope>NUCLEOTIDE SEQUENCE [LARGE SCALE GENOMIC DNA]</scope>
    <source>
        <strain evidence="19">W106-1 / CGMCC3.15140</strain>
    </source>
</reference>
<dbReference type="GO" id="GO:0030245">
    <property type="term" value="P:cellulose catabolic process"/>
    <property type="evidence" value="ECO:0007669"/>
    <property type="project" value="UniProtKB-KW"/>
</dbReference>
<evidence type="ECO:0000256" key="5">
    <source>
        <dbReference type="ARBA" id="ARBA00022729"/>
    </source>
</evidence>
<dbReference type="OrthoDB" id="4849160at2759"/>
<keyword evidence="7" id="KW-0560">Oxidoreductase</keyword>
<dbReference type="InterPro" id="IPR049892">
    <property type="entry name" value="AA9"/>
</dbReference>
<dbReference type="GO" id="GO:0004497">
    <property type="term" value="F:monooxygenase activity"/>
    <property type="evidence" value="ECO:0007669"/>
    <property type="project" value="UniProtKB-KW"/>
</dbReference>
<evidence type="ECO:0000256" key="13">
    <source>
        <dbReference type="ARBA" id="ARBA00044502"/>
    </source>
</evidence>
<evidence type="ECO:0000256" key="1">
    <source>
        <dbReference type="ARBA" id="ARBA00001973"/>
    </source>
</evidence>
<evidence type="ECO:0000256" key="14">
    <source>
        <dbReference type="ARBA" id="ARBA00045077"/>
    </source>
</evidence>
<keyword evidence="8" id="KW-0186">Copper</keyword>
<dbReference type="GO" id="GO:0046872">
    <property type="term" value="F:metal ion binding"/>
    <property type="evidence" value="ECO:0007669"/>
    <property type="project" value="UniProtKB-KW"/>
</dbReference>
<dbReference type="RefSeq" id="XP_007836982.1">
    <property type="nucleotide sequence ID" value="XM_007838791.1"/>
</dbReference>
<evidence type="ECO:0000256" key="2">
    <source>
        <dbReference type="ARBA" id="ARBA00004613"/>
    </source>
</evidence>
<evidence type="ECO:0000259" key="17">
    <source>
        <dbReference type="Pfam" id="PF03443"/>
    </source>
</evidence>
<keyword evidence="6" id="KW-0136">Cellulose degradation</keyword>
<evidence type="ECO:0000256" key="12">
    <source>
        <dbReference type="ARBA" id="ARBA00023326"/>
    </source>
</evidence>
<proteinExistence type="inferred from homology"/>
<comment type="similarity">
    <text evidence="13">Belongs to the polysaccharide monooxygenase AA9 family.</text>
</comment>
<protein>
    <recommendedName>
        <fullName evidence="15">lytic cellulose monooxygenase (C4-dehydrogenating)</fullName>
        <ecNumber evidence="15">1.14.99.56</ecNumber>
    </recommendedName>
</protein>
<keyword evidence="3" id="KW-0964">Secreted</keyword>
<dbReference type="KEGG" id="pfy:PFICI_10210"/>
<dbReference type="Proteomes" id="UP000030651">
    <property type="component" value="Unassembled WGS sequence"/>
</dbReference>
<dbReference type="GO" id="GO:0005576">
    <property type="term" value="C:extracellular region"/>
    <property type="evidence" value="ECO:0007669"/>
    <property type="project" value="UniProtKB-SubCell"/>
</dbReference>
<feature type="chain" id="PRO_5004835475" description="lytic cellulose monooxygenase (C4-dehydrogenating)" evidence="16">
    <location>
        <begin position="20"/>
        <end position="318"/>
    </location>
</feature>
<keyword evidence="10" id="KW-1015">Disulfide bond</keyword>
<name>W3WW94_PESFW</name>
<dbReference type="eggNOG" id="ENOG502RY3D">
    <property type="taxonomic scope" value="Eukaryota"/>
</dbReference>
<feature type="domain" description="Auxiliary Activity family 9 catalytic" evidence="17">
    <location>
        <begin position="20"/>
        <end position="227"/>
    </location>
</feature>
<comment type="catalytic activity">
    <reaction evidence="14">
        <text>[(1-&gt;4)-beta-D-glucosyl]n+m + reduced acceptor + O2 = 4-dehydro-beta-D-glucosyl-[(1-&gt;4)-beta-D-glucosyl]n-1 + [(1-&gt;4)-beta-D-glucosyl]m + acceptor + H2O.</text>
        <dbReference type="EC" id="1.14.99.56"/>
    </reaction>
</comment>
<dbReference type="PANTHER" id="PTHR33353:SF36">
    <property type="entry name" value="ENDO-BETA-1,4-GLUCANASE D"/>
    <property type="match status" value="1"/>
</dbReference>
<gene>
    <name evidence="18" type="ORF">PFICI_10210</name>
</gene>
<keyword evidence="12" id="KW-0624">Polysaccharide degradation</keyword>
<evidence type="ECO:0000313" key="18">
    <source>
        <dbReference type="EMBL" id="ETS78148.1"/>
    </source>
</evidence>
<evidence type="ECO:0000256" key="6">
    <source>
        <dbReference type="ARBA" id="ARBA00023001"/>
    </source>
</evidence>
<evidence type="ECO:0000256" key="4">
    <source>
        <dbReference type="ARBA" id="ARBA00022723"/>
    </source>
</evidence>
<comment type="cofactor">
    <cofactor evidence="1">
        <name>Cu(2+)</name>
        <dbReference type="ChEBI" id="CHEBI:29036"/>
    </cofactor>
</comment>
<dbReference type="EMBL" id="KI912115">
    <property type="protein sequence ID" value="ETS78148.1"/>
    <property type="molecule type" value="Genomic_DNA"/>
</dbReference>
<evidence type="ECO:0000256" key="15">
    <source>
        <dbReference type="ARBA" id="ARBA00047174"/>
    </source>
</evidence>
<evidence type="ECO:0000256" key="3">
    <source>
        <dbReference type="ARBA" id="ARBA00022525"/>
    </source>
</evidence>
<dbReference type="EC" id="1.14.99.56" evidence="15"/>